<organism evidence="2 3">
    <name type="scientific">Tsuneonella aeria</name>
    <dbReference type="NCBI Taxonomy" id="1837929"/>
    <lineage>
        <taxon>Bacteria</taxon>
        <taxon>Pseudomonadati</taxon>
        <taxon>Pseudomonadota</taxon>
        <taxon>Alphaproteobacteria</taxon>
        <taxon>Sphingomonadales</taxon>
        <taxon>Erythrobacteraceae</taxon>
        <taxon>Tsuneonella</taxon>
    </lineage>
</organism>
<dbReference type="AlphaFoldDB" id="A0A6I4TID5"/>
<dbReference type="InterPro" id="IPR039315">
    <property type="entry name" value="CheW"/>
</dbReference>
<dbReference type="PROSITE" id="PS50851">
    <property type="entry name" value="CHEW"/>
    <property type="match status" value="1"/>
</dbReference>
<dbReference type="Gene3D" id="2.40.50.180">
    <property type="entry name" value="CheA-289, Domain 4"/>
    <property type="match status" value="1"/>
</dbReference>
<accession>A0A6I4TID5</accession>
<evidence type="ECO:0000313" key="3">
    <source>
        <dbReference type="Proteomes" id="UP000439522"/>
    </source>
</evidence>
<dbReference type="SUPFAM" id="SSF50341">
    <property type="entry name" value="CheW-like"/>
    <property type="match status" value="1"/>
</dbReference>
<evidence type="ECO:0000259" key="1">
    <source>
        <dbReference type="PROSITE" id="PS50851"/>
    </source>
</evidence>
<dbReference type="PANTHER" id="PTHR22617">
    <property type="entry name" value="CHEMOTAXIS SENSOR HISTIDINE KINASE-RELATED"/>
    <property type="match status" value="1"/>
</dbReference>
<dbReference type="GO" id="GO:0006935">
    <property type="term" value="P:chemotaxis"/>
    <property type="evidence" value="ECO:0007669"/>
    <property type="project" value="InterPro"/>
</dbReference>
<dbReference type="RefSeq" id="WP_160611694.1">
    <property type="nucleotide sequence ID" value="NZ_WTZA01000002.1"/>
</dbReference>
<dbReference type="InterPro" id="IPR036061">
    <property type="entry name" value="CheW-like_dom_sf"/>
</dbReference>
<name>A0A6I4TID5_9SPHN</name>
<gene>
    <name evidence="2" type="ORF">GRI40_11345</name>
</gene>
<evidence type="ECO:0000313" key="2">
    <source>
        <dbReference type="EMBL" id="MXO75810.1"/>
    </source>
</evidence>
<comment type="caution">
    <text evidence="2">The sequence shown here is derived from an EMBL/GenBank/DDBJ whole genome shotgun (WGS) entry which is preliminary data.</text>
</comment>
<feature type="domain" description="CheW-like" evidence="1">
    <location>
        <begin position="2"/>
        <end position="142"/>
    </location>
</feature>
<dbReference type="GO" id="GO:0005829">
    <property type="term" value="C:cytosol"/>
    <property type="evidence" value="ECO:0007669"/>
    <property type="project" value="TreeGrafter"/>
</dbReference>
<dbReference type="Pfam" id="PF01584">
    <property type="entry name" value="CheW"/>
    <property type="match status" value="1"/>
</dbReference>
<proteinExistence type="predicted"/>
<sequence>MTGQVLLMTIAGRRVALPTMDVHSVVELEDVHRVPRAPAHIAGMTALRSSTLTVIDAVSAIGFADARDKAADLRAAVVDHAGHRYALRVQDIEDVAQCHGSASVISADMGDQWARVSKGLVETDRGPALLLDLGALIAGPAA</sequence>
<dbReference type="SMART" id="SM00260">
    <property type="entry name" value="CheW"/>
    <property type="match status" value="1"/>
</dbReference>
<dbReference type="Gene3D" id="2.30.30.40">
    <property type="entry name" value="SH3 Domains"/>
    <property type="match status" value="1"/>
</dbReference>
<protein>
    <submittedName>
        <fullName evidence="2">Chemotaxis protein CheW</fullName>
    </submittedName>
</protein>
<dbReference type="GO" id="GO:0007165">
    <property type="term" value="P:signal transduction"/>
    <property type="evidence" value="ECO:0007669"/>
    <property type="project" value="InterPro"/>
</dbReference>
<reference evidence="2 3" key="1">
    <citation type="submission" date="2019-12" db="EMBL/GenBank/DDBJ databases">
        <title>Genomic-based taxomic classification of the family Erythrobacteraceae.</title>
        <authorList>
            <person name="Xu L."/>
        </authorList>
    </citation>
    <scope>NUCLEOTIDE SEQUENCE [LARGE SCALE GENOMIC DNA]</scope>
    <source>
        <strain evidence="2 3">100921-2</strain>
    </source>
</reference>
<dbReference type="EMBL" id="WTZA01000002">
    <property type="protein sequence ID" value="MXO75810.1"/>
    <property type="molecule type" value="Genomic_DNA"/>
</dbReference>
<keyword evidence="3" id="KW-1185">Reference proteome</keyword>
<dbReference type="Proteomes" id="UP000439522">
    <property type="component" value="Unassembled WGS sequence"/>
</dbReference>
<dbReference type="InterPro" id="IPR002545">
    <property type="entry name" value="CheW-lke_dom"/>
</dbReference>
<dbReference type="PANTHER" id="PTHR22617:SF23">
    <property type="entry name" value="CHEMOTAXIS PROTEIN CHEW"/>
    <property type="match status" value="1"/>
</dbReference>
<dbReference type="OrthoDB" id="7390823at2"/>